<organism evidence="1 2">
    <name type="scientific">Morococcus cerebrosus</name>
    <dbReference type="NCBI Taxonomy" id="1056807"/>
    <lineage>
        <taxon>Bacteria</taxon>
        <taxon>Pseudomonadati</taxon>
        <taxon>Pseudomonadota</taxon>
        <taxon>Betaproteobacteria</taxon>
        <taxon>Neisseriales</taxon>
        <taxon>Neisseriaceae</taxon>
        <taxon>Morococcus</taxon>
    </lineage>
</organism>
<dbReference type="PATRIC" id="fig|1056807.3.peg.517"/>
<sequence length="55" mass="6462">MDEGRLKTLSVLQTTFVQYIAYYLVLYGNHQTYRNSTAILQKFSQATFSETQFFV</sequence>
<name>A0A0C1H215_9NEIS</name>
<dbReference type="AlphaFoldDB" id="A0A0C1H215"/>
<reference evidence="1 2" key="1">
    <citation type="submission" date="2014-12" db="EMBL/GenBank/DDBJ databases">
        <title>Genome sequence of Morococcus cerebrosus.</title>
        <authorList>
            <person name="Shin S.-K."/>
            <person name="Yi H."/>
        </authorList>
    </citation>
    <scope>NUCLEOTIDE SEQUENCE [LARGE SCALE GENOMIC DNA]</scope>
    <source>
        <strain evidence="1 2">CIP 81.93</strain>
    </source>
</reference>
<dbReference type="EMBL" id="JUFZ01000021">
    <property type="protein sequence ID" value="KIC11751.1"/>
    <property type="molecule type" value="Genomic_DNA"/>
</dbReference>
<evidence type="ECO:0000313" key="1">
    <source>
        <dbReference type="EMBL" id="KIC11751.1"/>
    </source>
</evidence>
<accession>A0A0C1H215</accession>
<dbReference type="Proteomes" id="UP000031390">
    <property type="component" value="Unassembled WGS sequence"/>
</dbReference>
<evidence type="ECO:0000313" key="2">
    <source>
        <dbReference type="Proteomes" id="UP000031390"/>
    </source>
</evidence>
<proteinExistence type="predicted"/>
<gene>
    <name evidence="1" type="ORF">MCC93_05350</name>
</gene>
<comment type="caution">
    <text evidence="1">The sequence shown here is derived from an EMBL/GenBank/DDBJ whole genome shotgun (WGS) entry which is preliminary data.</text>
</comment>
<protein>
    <submittedName>
        <fullName evidence="1">Uncharacterized protein</fullName>
    </submittedName>
</protein>